<evidence type="ECO:0000259" key="5">
    <source>
        <dbReference type="Pfam" id="PF00728"/>
    </source>
</evidence>
<evidence type="ECO:0000313" key="7">
    <source>
        <dbReference type="EMBL" id="CAF3769229.1"/>
    </source>
</evidence>
<dbReference type="PANTHER" id="PTHR21040">
    <property type="entry name" value="BCDNA.GH04120"/>
    <property type="match status" value="1"/>
</dbReference>
<evidence type="ECO:0000256" key="2">
    <source>
        <dbReference type="ARBA" id="ARBA00006285"/>
    </source>
</evidence>
<keyword evidence="9" id="KW-1185">Reference proteome</keyword>
<protein>
    <recommendedName>
        <fullName evidence="3">beta-N-acetylhexosaminidase</fullName>
        <ecNumber evidence="3">3.2.1.52</ecNumber>
    </recommendedName>
</protein>
<comment type="caution">
    <text evidence="7">The sequence shown here is derived from an EMBL/GenBank/DDBJ whole genome shotgun (WGS) entry which is preliminary data.</text>
</comment>
<dbReference type="AlphaFoldDB" id="A0A818ZV58"/>
<evidence type="ECO:0000256" key="4">
    <source>
        <dbReference type="ARBA" id="ARBA00022801"/>
    </source>
</evidence>
<dbReference type="InterPro" id="IPR038901">
    <property type="entry name" value="HEXDC-like"/>
</dbReference>
<dbReference type="EMBL" id="CAJOBF010000189">
    <property type="protein sequence ID" value="CAF3769229.1"/>
    <property type="molecule type" value="Genomic_DNA"/>
</dbReference>
<dbReference type="InterPro" id="IPR017853">
    <property type="entry name" value="GH"/>
</dbReference>
<evidence type="ECO:0000313" key="8">
    <source>
        <dbReference type="Proteomes" id="UP000663842"/>
    </source>
</evidence>
<evidence type="ECO:0000256" key="3">
    <source>
        <dbReference type="ARBA" id="ARBA00012663"/>
    </source>
</evidence>
<evidence type="ECO:0000256" key="1">
    <source>
        <dbReference type="ARBA" id="ARBA00001231"/>
    </source>
</evidence>
<dbReference type="PANTHER" id="PTHR21040:SF8">
    <property type="entry name" value="BCDNA.GH04120"/>
    <property type="match status" value="1"/>
</dbReference>
<dbReference type="GO" id="GO:0004563">
    <property type="term" value="F:beta-N-acetylhexosaminidase activity"/>
    <property type="evidence" value="ECO:0007669"/>
    <property type="project" value="UniProtKB-EC"/>
</dbReference>
<reference evidence="7" key="1">
    <citation type="submission" date="2021-02" db="EMBL/GenBank/DDBJ databases">
        <authorList>
            <person name="Nowell W R."/>
        </authorList>
    </citation>
    <scope>NUCLEOTIDE SEQUENCE</scope>
</reference>
<keyword evidence="4" id="KW-0378">Hydrolase</keyword>
<proteinExistence type="inferred from homology"/>
<gene>
    <name evidence="6" type="ORF">OVN521_LOCUS1223</name>
    <name evidence="7" type="ORF">UXM345_LOCUS3025</name>
</gene>
<dbReference type="EMBL" id="CAJOBG010000080">
    <property type="protein sequence ID" value="CAF3752663.1"/>
    <property type="molecule type" value="Genomic_DNA"/>
</dbReference>
<dbReference type="EC" id="3.2.1.52" evidence="3"/>
<name>A0A818ZV58_9BILA</name>
<dbReference type="Gene3D" id="3.20.20.80">
    <property type="entry name" value="Glycosidases"/>
    <property type="match status" value="1"/>
</dbReference>
<evidence type="ECO:0000313" key="9">
    <source>
        <dbReference type="Proteomes" id="UP000663866"/>
    </source>
</evidence>
<comment type="catalytic activity">
    <reaction evidence="1">
        <text>Hydrolysis of terminal non-reducing N-acetyl-D-hexosamine residues in N-acetyl-beta-D-hexosaminides.</text>
        <dbReference type="EC" id="3.2.1.52"/>
    </reaction>
</comment>
<dbReference type="Proteomes" id="UP000663866">
    <property type="component" value="Unassembled WGS sequence"/>
</dbReference>
<sequence length="643" mass="76288">MFARRNLRRNLTITISLPFVLLTLFVVHKNRDIIFSDNKSHKYHEHTADFSQDIINPIYHVRSKRSTTGSKLSTIHIDERTQNPNPIMVNPFTMPFINTLNNHRQIPEYHSIEQIPYPVINTKNLERFVHLDLKGAAPKLDYYQKLFPFLKRLGATGLLIEYEDMFPFVNHLAIIKHGLAYSKHDIQLILQLADMNGLKIMPLLQVYGHLEYVLKLKEFMHLREDKRYPQVITPCLEESYKLIFEMIDQMLSLHPFISYFHMGCDEVYYRLVHPQCVYLNFHDDADLFIRHVTRVAKYIKSKRPDIKLFIWHDMLSQLANSGYNNITELNELIVPMVWAYVDDVKPWFDDGFWMRFSVFREVWVASSFKGSSGEITTMSYIGHHQRNQQTWLETMHIASNRHKVNFSGIAITGWSRYDHMLSLCELLPSSIPSLAYVLQTIVFGHIDNEKNVTISTTLLGCNQIPLWEKPMFTTFVSCSFPETSVDFYILNLNNAFRLMSLYCLGHELYEMMHQYDSILRLYDETMSFVRSFVTDIHIRQNYIHYKRSQECLQRLIYLEDQMIYFINAFQRVSFNFFTVDIGSEWLQTYFMRKFKEVQYRTNFIERKLKTQLSWSQRPLPNNTAFIVAKRRNFTTLNFSPVLE</sequence>
<dbReference type="SUPFAM" id="SSF51445">
    <property type="entry name" value="(Trans)glycosidases"/>
    <property type="match status" value="1"/>
</dbReference>
<comment type="similarity">
    <text evidence="2">Belongs to the glycosyl hydrolase 20 family.</text>
</comment>
<feature type="domain" description="Glycoside hydrolase family 20 catalytic" evidence="5">
    <location>
        <begin position="177"/>
        <end position="415"/>
    </location>
</feature>
<dbReference type="InterPro" id="IPR015883">
    <property type="entry name" value="Glyco_hydro_20_cat"/>
</dbReference>
<dbReference type="Proteomes" id="UP000663842">
    <property type="component" value="Unassembled WGS sequence"/>
</dbReference>
<accession>A0A818ZV58</accession>
<dbReference type="GO" id="GO:0005975">
    <property type="term" value="P:carbohydrate metabolic process"/>
    <property type="evidence" value="ECO:0007669"/>
    <property type="project" value="InterPro"/>
</dbReference>
<dbReference type="Pfam" id="PF00728">
    <property type="entry name" value="Glyco_hydro_20"/>
    <property type="match status" value="1"/>
</dbReference>
<organism evidence="7 8">
    <name type="scientific">Rotaria magnacalcarata</name>
    <dbReference type="NCBI Taxonomy" id="392030"/>
    <lineage>
        <taxon>Eukaryota</taxon>
        <taxon>Metazoa</taxon>
        <taxon>Spiralia</taxon>
        <taxon>Gnathifera</taxon>
        <taxon>Rotifera</taxon>
        <taxon>Eurotatoria</taxon>
        <taxon>Bdelloidea</taxon>
        <taxon>Philodinida</taxon>
        <taxon>Philodinidae</taxon>
        <taxon>Rotaria</taxon>
    </lineage>
</organism>
<dbReference type="CDD" id="cd06565">
    <property type="entry name" value="GH20_GcnA-like"/>
    <property type="match status" value="1"/>
</dbReference>
<evidence type="ECO:0000313" key="6">
    <source>
        <dbReference type="EMBL" id="CAF3752663.1"/>
    </source>
</evidence>